<name>A0A176JZG2_9BACT</name>
<dbReference type="STRING" id="1453497.AT15_02020"/>
<dbReference type="PATRIC" id="fig|1453497.3.peg.402"/>
<sequence length="229" mass="25619">MKAAVINGSPGMEKGNTAFVLEPFLEGMKDAGCEVELFYASALNIKPCSCSIMYCWYKNPGECIIKDDMVKLYPALRGADILVLATPVYIPLPGEMQNLINRLCPLLDPVLKFQEARTRAKFRENVNITKIALVSTSGWWELGNFDVVVHIVEELAKNANVKFAGAVLRPHVHFLRHKATPNADRKEILEALKKAGSELVSEDKMHKKTLELISHPLISKEKILQIYNS</sequence>
<organism evidence="4 5">
    <name type="scientific">Kosmotoga arenicorallina S304</name>
    <dbReference type="NCBI Taxonomy" id="1453497"/>
    <lineage>
        <taxon>Bacteria</taxon>
        <taxon>Thermotogati</taxon>
        <taxon>Thermotogota</taxon>
        <taxon>Thermotogae</taxon>
        <taxon>Kosmotogales</taxon>
        <taxon>Kosmotogaceae</taxon>
        <taxon>Kosmotoga</taxon>
    </lineage>
</organism>
<gene>
    <name evidence="4" type="ORF">AT15_02020</name>
</gene>
<dbReference type="RefSeq" id="WP_068348163.1">
    <property type="nucleotide sequence ID" value="NZ_JFHK01000018.1"/>
</dbReference>
<evidence type="ECO:0000256" key="1">
    <source>
        <dbReference type="ARBA" id="ARBA00022630"/>
    </source>
</evidence>
<dbReference type="Gene3D" id="3.40.50.360">
    <property type="match status" value="1"/>
</dbReference>
<dbReference type="InterPro" id="IPR051796">
    <property type="entry name" value="ISF_SsuE-like"/>
</dbReference>
<dbReference type="SUPFAM" id="SSF52218">
    <property type="entry name" value="Flavoproteins"/>
    <property type="match status" value="1"/>
</dbReference>
<dbReference type="OrthoDB" id="9805976at2"/>
<evidence type="ECO:0000256" key="2">
    <source>
        <dbReference type="ARBA" id="ARBA00022643"/>
    </source>
</evidence>
<dbReference type="GO" id="GO:0016491">
    <property type="term" value="F:oxidoreductase activity"/>
    <property type="evidence" value="ECO:0007669"/>
    <property type="project" value="InterPro"/>
</dbReference>
<dbReference type="InterPro" id="IPR005025">
    <property type="entry name" value="FMN_Rdtase-like_dom"/>
</dbReference>
<comment type="caution">
    <text evidence="4">The sequence shown here is derived from an EMBL/GenBank/DDBJ whole genome shotgun (WGS) entry which is preliminary data.</text>
</comment>
<dbReference type="InterPro" id="IPR029039">
    <property type="entry name" value="Flavoprotein-like_sf"/>
</dbReference>
<dbReference type="AlphaFoldDB" id="A0A176JZG2"/>
<protein>
    <submittedName>
        <fullName evidence="4">Iron-sulfur flavoprotein</fullName>
    </submittedName>
</protein>
<proteinExistence type="predicted"/>
<feature type="domain" description="NADPH-dependent FMN reductase-like" evidence="3">
    <location>
        <begin position="1"/>
        <end position="121"/>
    </location>
</feature>
<dbReference type="Pfam" id="PF03358">
    <property type="entry name" value="FMN_red"/>
    <property type="match status" value="1"/>
</dbReference>
<reference evidence="4 5" key="1">
    <citation type="submission" date="2014-02" db="EMBL/GenBank/DDBJ databases">
        <title>Kosmotoga genome sequencing.</title>
        <authorList>
            <person name="Pollo S.M."/>
            <person name="Charchuk R."/>
            <person name="Nesbo C.L."/>
        </authorList>
    </citation>
    <scope>NUCLEOTIDE SEQUENCE [LARGE SCALE GENOMIC DNA]</scope>
    <source>
        <strain evidence="4 5">S304</strain>
    </source>
</reference>
<keyword evidence="2" id="KW-0288">FMN</keyword>
<dbReference type="PANTHER" id="PTHR43278:SF2">
    <property type="entry name" value="IRON-SULFUR FLAVOPROTEIN"/>
    <property type="match status" value="1"/>
</dbReference>
<accession>A0A176JZG2</accession>
<evidence type="ECO:0000313" key="5">
    <source>
        <dbReference type="Proteomes" id="UP000077339"/>
    </source>
</evidence>
<keyword evidence="5" id="KW-1185">Reference proteome</keyword>
<dbReference type="EMBL" id="JFHK01000018">
    <property type="protein sequence ID" value="OAA29473.1"/>
    <property type="molecule type" value="Genomic_DNA"/>
</dbReference>
<evidence type="ECO:0000313" key="4">
    <source>
        <dbReference type="EMBL" id="OAA29473.1"/>
    </source>
</evidence>
<dbReference type="PANTHER" id="PTHR43278">
    <property type="entry name" value="NAD(P)H-DEPENDENT FMN-CONTAINING OXIDOREDUCTASE YWQN-RELATED"/>
    <property type="match status" value="1"/>
</dbReference>
<evidence type="ECO:0000259" key="3">
    <source>
        <dbReference type="Pfam" id="PF03358"/>
    </source>
</evidence>
<keyword evidence="1" id="KW-0285">Flavoprotein</keyword>
<dbReference type="Proteomes" id="UP000077339">
    <property type="component" value="Unassembled WGS sequence"/>
</dbReference>